<organism evidence="1 2">
    <name type="scientific">Adineta steineri</name>
    <dbReference type="NCBI Taxonomy" id="433720"/>
    <lineage>
        <taxon>Eukaryota</taxon>
        <taxon>Metazoa</taxon>
        <taxon>Spiralia</taxon>
        <taxon>Gnathifera</taxon>
        <taxon>Rotifera</taxon>
        <taxon>Eurotatoria</taxon>
        <taxon>Bdelloidea</taxon>
        <taxon>Adinetida</taxon>
        <taxon>Adinetidae</taxon>
        <taxon>Adineta</taxon>
    </lineage>
</organism>
<evidence type="ECO:0000313" key="1">
    <source>
        <dbReference type="EMBL" id="CAF4160124.1"/>
    </source>
</evidence>
<reference evidence="1" key="1">
    <citation type="submission" date="2021-02" db="EMBL/GenBank/DDBJ databases">
        <authorList>
            <person name="Nowell W R."/>
        </authorList>
    </citation>
    <scope>NUCLEOTIDE SEQUENCE</scope>
</reference>
<proteinExistence type="predicted"/>
<dbReference type="InterPro" id="IPR038189">
    <property type="entry name" value="Cdc37_Hsp90-bd_sf"/>
</dbReference>
<comment type="caution">
    <text evidence="1">The sequence shown here is derived from an EMBL/GenBank/DDBJ whole genome shotgun (WGS) entry which is preliminary data.</text>
</comment>
<dbReference type="EMBL" id="CAJOAZ010007322">
    <property type="protein sequence ID" value="CAF4160124.1"/>
    <property type="molecule type" value="Genomic_DNA"/>
</dbReference>
<accession>A0A819YMT1</accession>
<dbReference type="SUPFAM" id="SSF101391">
    <property type="entry name" value="Hsp90 co-chaperone CDC37"/>
    <property type="match status" value="1"/>
</dbReference>
<sequence>MTSRFVDYGSEDLFNLKMKGYKLVDHDKYNNENINKFATITDLKNSYTFLVENISLISDVTAQYLYSLLDDLEKKNDFVGVNLLSKQYMILKCINKFKEQLLNPQEAAQKFFERYEQIL</sequence>
<gene>
    <name evidence="1" type="ORF">OXD698_LOCUS38563</name>
</gene>
<name>A0A819YMT1_9BILA</name>
<dbReference type="Gene3D" id="1.20.58.610">
    <property type="entry name" value="Cdc37, Hsp90 binding domain"/>
    <property type="match status" value="1"/>
</dbReference>
<evidence type="ECO:0000313" key="2">
    <source>
        <dbReference type="Proteomes" id="UP000663844"/>
    </source>
</evidence>
<protein>
    <submittedName>
        <fullName evidence="1">Uncharacterized protein</fullName>
    </submittedName>
</protein>
<dbReference type="AlphaFoldDB" id="A0A819YMT1"/>
<dbReference type="Proteomes" id="UP000663844">
    <property type="component" value="Unassembled WGS sequence"/>
</dbReference>